<dbReference type="Proteomes" id="UP001412067">
    <property type="component" value="Unassembled WGS sequence"/>
</dbReference>
<dbReference type="EMBL" id="JBBWWR010000014">
    <property type="protein sequence ID" value="KAK8952952.1"/>
    <property type="molecule type" value="Genomic_DNA"/>
</dbReference>
<feature type="compositionally biased region" description="Low complexity" evidence="1">
    <location>
        <begin position="220"/>
        <end position="229"/>
    </location>
</feature>
<name>A0ABR2LX61_9ASPA</name>
<gene>
    <name evidence="3" type="ORF">KSP40_PGU015707</name>
</gene>
<feature type="transmembrane region" description="Helical" evidence="2">
    <location>
        <begin position="44"/>
        <end position="61"/>
    </location>
</feature>
<sequence length="239" mass="26183">MNNERERSIREEKVSRSSGAVRTARQAEARARGELLPLINVDRAVMICSCILAFALNYSIFLNTTLNSAVTQTICGNLKDLFTITLGWLLFGGLPLIWRKIGSRVQKFSRTGSYLVNLNPLHPGDVRCWDAKCLGKEKIFGPGPNGIRELGSGTNEMHGLRLFLWIPRLDDLDLTRSQRRERYLTPANPGRPVAGEPEDAGRRGGAPVKKFACGANFFTGSSGAADAGSPATGRAEPRR</sequence>
<keyword evidence="2" id="KW-1133">Transmembrane helix</keyword>
<evidence type="ECO:0000313" key="4">
    <source>
        <dbReference type="Proteomes" id="UP001412067"/>
    </source>
</evidence>
<evidence type="ECO:0000313" key="3">
    <source>
        <dbReference type="EMBL" id="KAK8952952.1"/>
    </source>
</evidence>
<keyword evidence="2" id="KW-0472">Membrane</keyword>
<comment type="caution">
    <text evidence="3">The sequence shown here is derived from an EMBL/GenBank/DDBJ whole genome shotgun (WGS) entry which is preliminary data.</text>
</comment>
<organism evidence="3 4">
    <name type="scientific">Platanthera guangdongensis</name>
    <dbReference type="NCBI Taxonomy" id="2320717"/>
    <lineage>
        <taxon>Eukaryota</taxon>
        <taxon>Viridiplantae</taxon>
        <taxon>Streptophyta</taxon>
        <taxon>Embryophyta</taxon>
        <taxon>Tracheophyta</taxon>
        <taxon>Spermatophyta</taxon>
        <taxon>Magnoliopsida</taxon>
        <taxon>Liliopsida</taxon>
        <taxon>Asparagales</taxon>
        <taxon>Orchidaceae</taxon>
        <taxon>Orchidoideae</taxon>
        <taxon>Orchideae</taxon>
        <taxon>Orchidinae</taxon>
        <taxon>Platanthera</taxon>
    </lineage>
</organism>
<feature type="region of interest" description="Disordered" evidence="1">
    <location>
        <begin position="181"/>
        <end position="239"/>
    </location>
</feature>
<evidence type="ECO:0000256" key="2">
    <source>
        <dbReference type="SAM" id="Phobius"/>
    </source>
</evidence>
<keyword evidence="4" id="KW-1185">Reference proteome</keyword>
<accession>A0ABR2LX61</accession>
<proteinExistence type="predicted"/>
<protein>
    <submittedName>
        <fullName evidence="3">Uncharacterized protein</fullName>
    </submittedName>
</protein>
<evidence type="ECO:0000256" key="1">
    <source>
        <dbReference type="SAM" id="MobiDB-lite"/>
    </source>
</evidence>
<reference evidence="3 4" key="1">
    <citation type="journal article" date="2022" name="Nat. Plants">
        <title>Genomes of leafy and leafless Platanthera orchids illuminate the evolution of mycoheterotrophy.</title>
        <authorList>
            <person name="Li M.H."/>
            <person name="Liu K.W."/>
            <person name="Li Z."/>
            <person name="Lu H.C."/>
            <person name="Ye Q.L."/>
            <person name="Zhang D."/>
            <person name="Wang J.Y."/>
            <person name="Li Y.F."/>
            <person name="Zhong Z.M."/>
            <person name="Liu X."/>
            <person name="Yu X."/>
            <person name="Liu D.K."/>
            <person name="Tu X.D."/>
            <person name="Liu B."/>
            <person name="Hao Y."/>
            <person name="Liao X.Y."/>
            <person name="Jiang Y.T."/>
            <person name="Sun W.H."/>
            <person name="Chen J."/>
            <person name="Chen Y.Q."/>
            <person name="Ai Y."/>
            <person name="Zhai J.W."/>
            <person name="Wu S.S."/>
            <person name="Zhou Z."/>
            <person name="Hsiao Y.Y."/>
            <person name="Wu W.L."/>
            <person name="Chen Y.Y."/>
            <person name="Lin Y.F."/>
            <person name="Hsu J.L."/>
            <person name="Li C.Y."/>
            <person name="Wang Z.W."/>
            <person name="Zhao X."/>
            <person name="Zhong W.Y."/>
            <person name="Ma X.K."/>
            <person name="Ma L."/>
            <person name="Huang J."/>
            <person name="Chen G.Z."/>
            <person name="Huang M.Z."/>
            <person name="Huang L."/>
            <person name="Peng D.H."/>
            <person name="Luo Y.B."/>
            <person name="Zou S.Q."/>
            <person name="Chen S.P."/>
            <person name="Lan S."/>
            <person name="Tsai W.C."/>
            <person name="Van de Peer Y."/>
            <person name="Liu Z.J."/>
        </authorList>
    </citation>
    <scope>NUCLEOTIDE SEQUENCE [LARGE SCALE GENOMIC DNA]</scope>
    <source>
        <strain evidence="3">Lor288</strain>
    </source>
</reference>
<keyword evidence="2" id="KW-0812">Transmembrane</keyword>
<feature type="transmembrane region" description="Helical" evidence="2">
    <location>
        <begin position="81"/>
        <end position="98"/>
    </location>
</feature>